<reference evidence="9 10" key="1">
    <citation type="submission" date="2020-08" db="EMBL/GenBank/DDBJ databases">
        <title>Sequencing the genomes of 1000 actinobacteria strains.</title>
        <authorList>
            <person name="Klenk H.-P."/>
        </authorList>
    </citation>
    <scope>NUCLEOTIDE SEQUENCE [LARGE SCALE GENOMIC DNA]</scope>
    <source>
        <strain evidence="9 10">DSM 44230</strain>
    </source>
</reference>
<feature type="signal peptide" evidence="5">
    <location>
        <begin position="1"/>
        <end position="32"/>
    </location>
</feature>
<sequence length="1400" mass="152820">MPRSRLRTAPLVAALALVAASASTITPPAAQAAPAERTVTGQVRDTVTGAPVAGAVVHAAAQTTSVRTGVDGRFTLPKVPAEAIGVVAAKQGYSFRWLPLESRGDTAVTLRLDRETPRSLPHPDYPRPDLDRRAGANGKWLNLNGTWSLSFDPRDVGRTENWAAGGHEWQHAVRVPFSYTSLAGVGEEARANNQVYASQFEANRGAVWYQRQLTVPADWPADRNVLLRFGAVEWNAVVFLNGVQRAEHDGGYSPFEVDLGRLAPGSTHSLVVRAFAPDNGDRTPYPQGKQMGWYADTGGIWQSVWLEPADPARLDTVHVTPKLTFAGDRLTSAKAEIAITGNTAAAGSTAKITIREQAGKPGVEQRGLDLPKPVEPKAGRVVATSTLILDGVTGKSTVDIPAARLWSPNTPWLYQVQVELSGGQGRDALHTWTGLRTISRDWAPGHSPAEQSDPQQQYQYLHLNNKPIYLRSALDQAFNPWGTYSYTGLYQGGDLRAGSVGDPRKGSVLFDLALAKQLGLNSTRLHIKINDPLYYHWADVMGLMVWYDQPNFGYNGYQASAEKLFENVLHDAVKRDYNHPSIVIWDVFNEGWGITDGNGMREDAKPWVERMVQLTKKLTQGGRLIVDNSPCCNNHHPSESTDLLDFHGYLSTWEEWKSNVDHIVRNTYPGSTFNMEEGKKQAGQPLLNSEFGPWSGGREKDQDVAAPFRYTTELFRNQPKMNGYLFTELADIEWEWNGWSAYDRTLQVPGYLDADGKQGGVHLANADDVLFFDARPVQRVTPGQPVSLTAKSSLFSGRDLGATELRWRISGTDQTGAPVRGTEWARKPVSPKKYTTSDLGKVEVTVPEDLTHGRLDIQLVRGRDVLATGQTFLADWSTRTDRATVLGEQRTSPSRVAGTIRLDPAAAKANWPQGHDTFRNDGSSAAWGYGDGEFQWTVELPDELREGRWNTAQLVLEASASRPGSPRTRFPQTSERRYPTTFRAFVDGVSTQAVVLPDDPADARGALSNESGFDPGQYGYRVVLDLDARKLKEAAADGRFTLSLAGSGGGLTVHGPRTGRFGISPQLVLSQGRGVSGPPVQQSESYVDTTEGAGVNTHFVPGTLKDGQATPASVLVVNDSPRTVRQVHPELVLPAGWRAEPVGEVSTVDLRPGESTVARYRLVPGSVGDSQVTTRAFYSNDSGRQVVDEPWLVTVPVPEPTEANYPKRTILDGFDSDTSASYRGHQPFGGEAAPGPTVSDSKLKVSHPNQFFTMLGSTATPSANPAVTIVEVGELAGGNMRENSLFTGLVKDKDTYVVAWYNHFRKQTGFDIRLNGQFLYGNPTARLDLQPGDKFALVVAGKSLDIFHGRDGRWTSVRTGSIDPRLNLSDPTVLSQFRHGVAMRGDGGTVSIESLEGRTR</sequence>
<keyword evidence="10" id="KW-1185">Reference proteome</keyword>
<dbReference type="EMBL" id="JACHMH010000001">
    <property type="protein sequence ID" value="MBB4678914.1"/>
    <property type="molecule type" value="Genomic_DNA"/>
</dbReference>
<dbReference type="RefSeq" id="WP_185004719.1">
    <property type="nucleotide sequence ID" value="NZ_BAAAUI010000069.1"/>
</dbReference>
<comment type="similarity">
    <text evidence="1">Belongs to the glycosyl hydrolase 2 family.</text>
</comment>
<dbReference type="Pfam" id="PF02836">
    <property type="entry name" value="Glyco_hydro_2_C"/>
    <property type="match status" value="1"/>
</dbReference>
<keyword evidence="5" id="KW-0732">Signal</keyword>
<organism evidence="9 10">
    <name type="scientific">Crossiella cryophila</name>
    <dbReference type="NCBI Taxonomy" id="43355"/>
    <lineage>
        <taxon>Bacteria</taxon>
        <taxon>Bacillati</taxon>
        <taxon>Actinomycetota</taxon>
        <taxon>Actinomycetes</taxon>
        <taxon>Pseudonocardiales</taxon>
        <taxon>Pseudonocardiaceae</taxon>
        <taxon>Crossiella</taxon>
    </lineage>
</organism>
<dbReference type="PANTHER" id="PTHR42732:SF2">
    <property type="entry name" value="BETA-MANNOSIDASE"/>
    <property type="match status" value="1"/>
</dbReference>
<evidence type="ECO:0000256" key="5">
    <source>
        <dbReference type="SAM" id="SignalP"/>
    </source>
</evidence>
<feature type="domain" description="Glycoside hydrolase family 2 immunoglobulin-like beta-sandwich" evidence="6">
    <location>
        <begin position="313"/>
        <end position="436"/>
    </location>
</feature>
<dbReference type="Gene3D" id="3.20.20.80">
    <property type="entry name" value="Glycosidases"/>
    <property type="match status" value="1"/>
</dbReference>
<dbReference type="InterPro" id="IPR051913">
    <property type="entry name" value="GH2_Domain-Containing"/>
</dbReference>
<evidence type="ECO:0000259" key="6">
    <source>
        <dbReference type="Pfam" id="PF00703"/>
    </source>
</evidence>
<evidence type="ECO:0000256" key="1">
    <source>
        <dbReference type="ARBA" id="ARBA00007401"/>
    </source>
</evidence>
<evidence type="ECO:0000313" key="10">
    <source>
        <dbReference type="Proteomes" id="UP000533598"/>
    </source>
</evidence>
<dbReference type="InterPro" id="IPR017853">
    <property type="entry name" value="GH"/>
</dbReference>
<evidence type="ECO:0000256" key="4">
    <source>
        <dbReference type="SAM" id="MobiDB-lite"/>
    </source>
</evidence>
<dbReference type="Pfam" id="PF02837">
    <property type="entry name" value="Glyco_hydro_2_N"/>
    <property type="match status" value="1"/>
</dbReference>
<protein>
    <recommendedName>
        <fullName evidence="11">Beta-galactosidase</fullName>
    </recommendedName>
</protein>
<evidence type="ECO:0000313" key="9">
    <source>
        <dbReference type="EMBL" id="MBB4678914.1"/>
    </source>
</evidence>
<evidence type="ECO:0000259" key="8">
    <source>
        <dbReference type="Pfam" id="PF02837"/>
    </source>
</evidence>
<name>A0A7W7CD39_9PSEU</name>
<dbReference type="InterPro" id="IPR008979">
    <property type="entry name" value="Galactose-bd-like_sf"/>
</dbReference>
<dbReference type="Gene3D" id="2.60.120.260">
    <property type="entry name" value="Galactose-binding domain-like"/>
    <property type="match status" value="1"/>
</dbReference>
<dbReference type="Gene3D" id="2.60.40.10">
    <property type="entry name" value="Immunoglobulins"/>
    <property type="match status" value="1"/>
</dbReference>
<dbReference type="Pfam" id="PF00703">
    <property type="entry name" value="Glyco_hydro_2"/>
    <property type="match status" value="1"/>
</dbReference>
<dbReference type="GO" id="GO:0005975">
    <property type="term" value="P:carbohydrate metabolic process"/>
    <property type="evidence" value="ECO:0007669"/>
    <property type="project" value="InterPro"/>
</dbReference>
<proteinExistence type="inferred from homology"/>
<comment type="caution">
    <text evidence="9">The sequence shown here is derived from an EMBL/GenBank/DDBJ whole genome shotgun (WGS) entry which is preliminary data.</text>
</comment>
<dbReference type="SUPFAM" id="SSF49785">
    <property type="entry name" value="Galactose-binding domain-like"/>
    <property type="match status" value="1"/>
</dbReference>
<feature type="domain" description="Glycoside hydrolase family 2 catalytic" evidence="7">
    <location>
        <begin position="508"/>
        <end position="692"/>
    </location>
</feature>
<feature type="domain" description="Glycosyl hydrolases family 2 sugar binding" evidence="8">
    <location>
        <begin position="142"/>
        <end position="275"/>
    </location>
</feature>
<keyword evidence="3" id="KW-0326">Glycosidase</keyword>
<dbReference type="PANTHER" id="PTHR42732">
    <property type="entry name" value="BETA-GALACTOSIDASE"/>
    <property type="match status" value="1"/>
</dbReference>
<gene>
    <name evidence="9" type="ORF">HNR67_005032</name>
</gene>
<evidence type="ECO:0008006" key="11">
    <source>
        <dbReference type="Google" id="ProtNLM"/>
    </source>
</evidence>
<keyword evidence="2" id="KW-0378">Hydrolase</keyword>
<dbReference type="SUPFAM" id="SSF49464">
    <property type="entry name" value="Carboxypeptidase regulatory domain-like"/>
    <property type="match status" value="1"/>
</dbReference>
<evidence type="ECO:0000256" key="3">
    <source>
        <dbReference type="ARBA" id="ARBA00023295"/>
    </source>
</evidence>
<dbReference type="SUPFAM" id="SSF51445">
    <property type="entry name" value="(Trans)glycosidases"/>
    <property type="match status" value="1"/>
</dbReference>
<dbReference type="Pfam" id="PF13620">
    <property type="entry name" value="CarboxypepD_reg"/>
    <property type="match status" value="1"/>
</dbReference>
<dbReference type="InterPro" id="IPR013783">
    <property type="entry name" value="Ig-like_fold"/>
</dbReference>
<dbReference type="InterPro" id="IPR006102">
    <property type="entry name" value="Ig-like_GH2"/>
</dbReference>
<evidence type="ECO:0000256" key="2">
    <source>
        <dbReference type="ARBA" id="ARBA00022801"/>
    </source>
</evidence>
<accession>A0A7W7CD39</accession>
<dbReference type="SUPFAM" id="SSF49303">
    <property type="entry name" value="beta-Galactosidase/glucuronidase domain"/>
    <property type="match status" value="1"/>
</dbReference>
<feature type="chain" id="PRO_5030966365" description="Beta-galactosidase" evidence="5">
    <location>
        <begin position="33"/>
        <end position="1400"/>
    </location>
</feature>
<feature type="region of interest" description="Disordered" evidence="4">
    <location>
        <begin position="1221"/>
        <end position="1241"/>
    </location>
</feature>
<dbReference type="GO" id="GO:0004553">
    <property type="term" value="F:hydrolase activity, hydrolyzing O-glycosyl compounds"/>
    <property type="evidence" value="ECO:0007669"/>
    <property type="project" value="InterPro"/>
</dbReference>
<evidence type="ECO:0000259" key="7">
    <source>
        <dbReference type="Pfam" id="PF02836"/>
    </source>
</evidence>
<dbReference type="InterPro" id="IPR006104">
    <property type="entry name" value="Glyco_hydro_2_N"/>
</dbReference>
<dbReference type="InterPro" id="IPR036156">
    <property type="entry name" value="Beta-gal/glucu_dom_sf"/>
</dbReference>
<dbReference type="Proteomes" id="UP000533598">
    <property type="component" value="Unassembled WGS sequence"/>
</dbReference>
<dbReference type="Gene3D" id="2.60.40.1120">
    <property type="entry name" value="Carboxypeptidase-like, regulatory domain"/>
    <property type="match status" value="1"/>
</dbReference>
<dbReference type="InterPro" id="IPR008969">
    <property type="entry name" value="CarboxyPept-like_regulatory"/>
</dbReference>
<dbReference type="InterPro" id="IPR006103">
    <property type="entry name" value="Glyco_hydro_2_cat"/>
</dbReference>